<dbReference type="Gene3D" id="3.20.20.80">
    <property type="entry name" value="Glycosidases"/>
    <property type="match status" value="1"/>
</dbReference>
<dbReference type="STRING" id="1423773.FD30_GL001356"/>
<dbReference type="InterPro" id="IPR051816">
    <property type="entry name" value="Glycosyl_Hydrolase_31"/>
</dbReference>
<feature type="domain" description="Glycoside hydrolase family 31 N-terminal" evidence="4">
    <location>
        <begin position="32"/>
        <end position="202"/>
    </location>
</feature>
<sequence length="693" mass="78954">MIEEVVNLIYEDNNCLYLRNSNELVEIRPWGTNSFRVRSSKYPEYTGKNHALSMPVPQKQATVKISGDNGRGQITNGKLTAKIDAYKNLSFYNQDGQLLLKGYQRNRVDVMSTEVDAEKVSHFNSALNIDSREFKANPGADFELKVRFEADPDEKLFGMGQYQQDFLDLKNANLELAHRNSQASVPFVLSSKGYGFLWNNPAIGNVSFAKNMTEWHALSTKEMDYWVTCGDQPSEIEEQYAAVSGTVPMMPDYAMGYWQCKLRYRTQDELLAAAREFKKRQLPISVIVIDYFHWPKSGEYTFDKKYWPEPEKMIKELHEMGIKLMVSVWPTIDATSSHYQEMHEEGYLVQTERGVPITMDFLGNNGFADFTNPEARKYMWQLLKKNYFDKGVDLFWLDEAEPEYTVYDFDNYRYYEGSNLQVGNAYPVAYSQTFYDGMRAEGQQDIINLVRCAWAGSQKYGALVWSGDIDSSFQSLRNQLAIGLNMAIAGIPWWTTDIGGFHGGVDDDPQFRQLVTRWFEFATFCPVMRMHGDRDPHTEPLSPVGGGKMPSGAATEPWAYGDDAYATMRKYMNLRENLKDYIRTAMQAAHEKGTPVIKPLFYDFPKDSQAWNVEDQFMFGASLLIAPVLYQDSAQRDVYLPEGTDWIEVASGNRLTGGTTVKVATPLDRIPVFVKAADYQTLKPAFVAAGLAD</sequence>
<dbReference type="PANTHER" id="PTHR43863">
    <property type="entry name" value="HYDROLASE, PUTATIVE (AFU_ORTHOLOGUE AFUA_1G03140)-RELATED"/>
    <property type="match status" value="1"/>
</dbReference>
<dbReference type="GO" id="GO:0004553">
    <property type="term" value="F:hydrolase activity, hydrolyzing O-glycosyl compounds"/>
    <property type="evidence" value="ECO:0007669"/>
    <property type="project" value="InterPro"/>
</dbReference>
<evidence type="ECO:0000313" key="6">
    <source>
        <dbReference type="EMBL" id="KRK76511.1"/>
    </source>
</evidence>
<protein>
    <submittedName>
        <fullName evidence="6">Glycosyl hydrolase, family 31</fullName>
    </submittedName>
</protein>
<reference evidence="6 7" key="1">
    <citation type="journal article" date="2015" name="Genome Announc.">
        <title>Expanding the biotechnology potential of lactobacilli through comparative genomics of 213 strains and associated genera.</title>
        <authorList>
            <person name="Sun Z."/>
            <person name="Harris H.M."/>
            <person name="McCann A."/>
            <person name="Guo C."/>
            <person name="Argimon S."/>
            <person name="Zhang W."/>
            <person name="Yang X."/>
            <person name="Jeffery I.B."/>
            <person name="Cooney J.C."/>
            <person name="Kagawa T.F."/>
            <person name="Liu W."/>
            <person name="Song Y."/>
            <person name="Salvetti E."/>
            <person name="Wrobel A."/>
            <person name="Rasinkangas P."/>
            <person name="Parkhill J."/>
            <person name="Rea M.C."/>
            <person name="O'Sullivan O."/>
            <person name="Ritari J."/>
            <person name="Douillard F.P."/>
            <person name="Paul Ross R."/>
            <person name="Yang R."/>
            <person name="Briner A.E."/>
            <person name="Felis G.E."/>
            <person name="de Vos W.M."/>
            <person name="Barrangou R."/>
            <person name="Klaenhammer T.R."/>
            <person name="Caufield P.W."/>
            <person name="Cui Y."/>
            <person name="Zhang H."/>
            <person name="O'Toole P.W."/>
        </authorList>
    </citation>
    <scope>NUCLEOTIDE SEQUENCE [LARGE SCALE GENOMIC DNA]</scope>
    <source>
        <strain evidence="6 7">DSM 19117</strain>
    </source>
</reference>
<dbReference type="Gene3D" id="2.60.40.1180">
    <property type="entry name" value="Golgi alpha-mannosidase II"/>
    <property type="match status" value="1"/>
</dbReference>
<dbReference type="AlphaFoldDB" id="A0A0R1JZ66"/>
<dbReference type="Pfam" id="PF01055">
    <property type="entry name" value="Glyco_hydro_31_2nd"/>
    <property type="match status" value="1"/>
</dbReference>
<dbReference type="InterPro" id="IPR011013">
    <property type="entry name" value="Gal_mutarotase_sf_dom"/>
</dbReference>
<accession>A0A0R1JZ66</accession>
<dbReference type="PATRIC" id="fig|1423773.3.peg.1390"/>
<dbReference type="Gene3D" id="2.60.40.1760">
    <property type="entry name" value="glycosyl hydrolase (family 31)"/>
    <property type="match status" value="1"/>
</dbReference>
<dbReference type="InterPro" id="IPR013780">
    <property type="entry name" value="Glyco_hydro_b"/>
</dbReference>
<dbReference type="SUPFAM" id="SSF74650">
    <property type="entry name" value="Galactose mutarotase-like"/>
    <property type="match status" value="1"/>
</dbReference>
<keyword evidence="7" id="KW-1185">Reference proteome</keyword>
<dbReference type="GO" id="GO:0030246">
    <property type="term" value="F:carbohydrate binding"/>
    <property type="evidence" value="ECO:0007669"/>
    <property type="project" value="InterPro"/>
</dbReference>
<proteinExistence type="inferred from homology"/>
<organism evidence="6 7">
    <name type="scientific">Levilactobacillus namurensis DSM 19117</name>
    <dbReference type="NCBI Taxonomy" id="1423773"/>
    <lineage>
        <taxon>Bacteria</taxon>
        <taxon>Bacillati</taxon>
        <taxon>Bacillota</taxon>
        <taxon>Bacilli</taxon>
        <taxon>Lactobacillales</taxon>
        <taxon>Lactobacillaceae</taxon>
        <taxon>Levilactobacillus</taxon>
    </lineage>
</organism>
<comment type="similarity">
    <text evidence="1 2">Belongs to the glycosyl hydrolase 31 family.</text>
</comment>
<dbReference type="PANTHER" id="PTHR43863:SF2">
    <property type="entry name" value="MALTASE-GLUCOAMYLASE"/>
    <property type="match status" value="1"/>
</dbReference>
<gene>
    <name evidence="6" type="ORF">FD30_GL001356</name>
</gene>
<dbReference type="CDD" id="cd14752">
    <property type="entry name" value="GH31_N"/>
    <property type="match status" value="1"/>
</dbReference>
<evidence type="ECO:0000259" key="3">
    <source>
        <dbReference type="Pfam" id="PF01055"/>
    </source>
</evidence>
<feature type="domain" description="Glycoside hydrolase family 31 TIM barrel" evidence="3">
    <location>
        <begin position="248"/>
        <end position="584"/>
    </location>
</feature>
<dbReference type="Proteomes" id="UP000051162">
    <property type="component" value="Unassembled WGS sequence"/>
</dbReference>
<dbReference type="InterPro" id="IPR025887">
    <property type="entry name" value="Glyco_hydro_31_N_dom"/>
</dbReference>
<name>A0A0R1JZ66_9LACO</name>
<evidence type="ECO:0000256" key="1">
    <source>
        <dbReference type="ARBA" id="ARBA00007806"/>
    </source>
</evidence>
<comment type="caution">
    <text evidence="6">The sequence shown here is derived from an EMBL/GenBank/DDBJ whole genome shotgun (WGS) entry which is preliminary data.</text>
</comment>
<keyword evidence="2 6" id="KW-0378">Hydrolase</keyword>
<feature type="domain" description="Glycosyl hydrolase family 31 C-terminal" evidence="5">
    <location>
        <begin position="593"/>
        <end position="676"/>
    </location>
</feature>
<dbReference type="SUPFAM" id="SSF51445">
    <property type="entry name" value="(Trans)glycosidases"/>
    <property type="match status" value="1"/>
</dbReference>
<evidence type="ECO:0000313" key="7">
    <source>
        <dbReference type="Proteomes" id="UP000051162"/>
    </source>
</evidence>
<dbReference type="Pfam" id="PF21365">
    <property type="entry name" value="Glyco_hydro_31_3rd"/>
    <property type="match status" value="1"/>
</dbReference>
<dbReference type="InterPro" id="IPR017853">
    <property type="entry name" value="GH"/>
</dbReference>
<dbReference type="InterPro" id="IPR000322">
    <property type="entry name" value="Glyco_hydro_31_TIM"/>
</dbReference>
<dbReference type="EMBL" id="AZDT01000018">
    <property type="protein sequence ID" value="KRK76511.1"/>
    <property type="molecule type" value="Genomic_DNA"/>
</dbReference>
<dbReference type="Pfam" id="PF13802">
    <property type="entry name" value="Gal_mutarotas_2"/>
    <property type="match status" value="1"/>
</dbReference>
<dbReference type="CDD" id="cd06591">
    <property type="entry name" value="GH31_xylosidase_XylS"/>
    <property type="match status" value="1"/>
</dbReference>
<evidence type="ECO:0000256" key="2">
    <source>
        <dbReference type="RuleBase" id="RU361185"/>
    </source>
</evidence>
<evidence type="ECO:0000259" key="4">
    <source>
        <dbReference type="Pfam" id="PF13802"/>
    </source>
</evidence>
<dbReference type="SUPFAM" id="SSF51011">
    <property type="entry name" value="Glycosyl hydrolase domain"/>
    <property type="match status" value="1"/>
</dbReference>
<dbReference type="GO" id="GO:0005975">
    <property type="term" value="P:carbohydrate metabolic process"/>
    <property type="evidence" value="ECO:0007669"/>
    <property type="project" value="InterPro"/>
</dbReference>
<evidence type="ECO:0000259" key="5">
    <source>
        <dbReference type="Pfam" id="PF21365"/>
    </source>
</evidence>
<dbReference type="InterPro" id="IPR048395">
    <property type="entry name" value="Glyco_hydro_31_C"/>
</dbReference>
<keyword evidence="2" id="KW-0326">Glycosidase</keyword>